<dbReference type="AlphaFoldDB" id="T1D3U4"/>
<name>T1D3U4_9ZZZZ</name>
<proteinExistence type="predicted"/>
<dbReference type="Gene3D" id="3.30.70.360">
    <property type="match status" value="1"/>
</dbReference>
<gene>
    <name evidence="2" type="ORF">B1B_01311</name>
</gene>
<organism evidence="2">
    <name type="scientific">mine drainage metagenome</name>
    <dbReference type="NCBI Taxonomy" id="410659"/>
    <lineage>
        <taxon>unclassified sequences</taxon>
        <taxon>metagenomes</taxon>
        <taxon>ecological metagenomes</taxon>
    </lineage>
</organism>
<dbReference type="SUPFAM" id="SSF53187">
    <property type="entry name" value="Zn-dependent exopeptidases"/>
    <property type="match status" value="1"/>
</dbReference>
<keyword evidence="2" id="KW-0378">Hydrolase</keyword>
<dbReference type="InterPro" id="IPR011650">
    <property type="entry name" value="Peptidase_M20_dimer"/>
</dbReference>
<dbReference type="PANTHER" id="PTHR11014:SF63">
    <property type="entry name" value="METALLOPEPTIDASE, PUTATIVE (AFU_ORTHOLOGUE AFUA_6G09600)-RELATED"/>
    <property type="match status" value="1"/>
</dbReference>
<dbReference type="InterPro" id="IPR036264">
    <property type="entry name" value="Bact_exopeptidase_dim_dom"/>
</dbReference>
<accession>T1D3U4</accession>
<dbReference type="InterPro" id="IPR017439">
    <property type="entry name" value="Amidohydrolase"/>
</dbReference>
<sequence>VATRPGTLMSAANAITVHLTGRGGHGAMAQVEGNVVLALSHLVPRLGEVVAGLSFEGTDCACSAGVVRAGTANNVVPRVATALGTLRTFTPDHLDVALERLRRLVAEVGSAFGVAASFELGESAPAVVNDTAVVARVLDVAARLVGHDAVLVTPPVAPSDDVAELLGRVAGCYLFVGGALADGSSGMHHGPDFAVD</sequence>
<reference evidence="2" key="2">
    <citation type="journal article" date="2014" name="ISME J.">
        <title>Microbial stratification in low pH oxic and suboxic macroscopic growths along an acid mine drainage.</title>
        <authorList>
            <person name="Mendez-Garcia C."/>
            <person name="Mesa V."/>
            <person name="Sprenger R.R."/>
            <person name="Richter M."/>
            <person name="Diez M.S."/>
            <person name="Solano J."/>
            <person name="Bargiela R."/>
            <person name="Golyshina O.V."/>
            <person name="Manteca A."/>
            <person name="Ramos J.L."/>
            <person name="Gallego J.R."/>
            <person name="Llorente I."/>
            <person name="Martins Dos Santos V.A."/>
            <person name="Jensen O.N."/>
            <person name="Pelaez A.I."/>
            <person name="Sanchez J."/>
            <person name="Ferrer M."/>
        </authorList>
    </citation>
    <scope>NUCLEOTIDE SEQUENCE</scope>
</reference>
<comment type="caution">
    <text evidence="2">The sequence shown here is derived from an EMBL/GenBank/DDBJ whole genome shotgun (WGS) entry which is preliminary data.</text>
</comment>
<dbReference type="Pfam" id="PF07687">
    <property type="entry name" value="M20_dimer"/>
    <property type="match status" value="1"/>
</dbReference>
<dbReference type="GO" id="GO:0016787">
    <property type="term" value="F:hydrolase activity"/>
    <property type="evidence" value="ECO:0007669"/>
    <property type="project" value="UniProtKB-KW"/>
</dbReference>
<dbReference type="SUPFAM" id="SSF55031">
    <property type="entry name" value="Bacterial exopeptidase dimerisation domain"/>
    <property type="match status" value="1"/>
</dbReference>
<feature type="non-terminal residue" evidence="2">
    <location>
        <position position="196"/>
    </location>
</feature>
<reference evidence="2" key="1">
    <citation type="submission" date="2013-08" db="EMBL/GenBank/DDBJ databases">
        <authorList>
            <person name="Mendez C."/>
            <person name="Richter M."/>
            <person name="Ferrer M."/>
            <person name="Sanchez J."/>
        </authorList>
    </citation>
    <scope>NUCLEOTIDE SEQUENCE</scope>
</reference>
<feature type="domain" description="Peptidase M20 dimerisation" evidence="1">
    <location>
        <begin position="16"/>
        <end position="108"/>
    </location>
</feature>
<feature type="non-terminal residue" evidence="2">
    <location>
        <position position="1"/>
    </location>
</feature>
<dbReference type="PANTHER" id="PTHR11014">
    <property type="entry name" value="PEPTIDASE M20 FAMILY MEMBER"/>
    <property type="match status" value="1"/>
</dbReference>
<evidence type="ECO:0000313" key="2">
    <source>
        <dbReference type="EMBL" id="EQD77000.1"/>
    </source>
</evidence>
<evidence type="ECO:0000259" key="1">
    <source>
        <dbReference type="Pfam" id="PF07687"/>
    </source>
</evidence>
<protein>
    <submittedName>
        <fullName evidence="2">Amidohydrolase family protein</fullName>
    </submittedName>
</protein>
<dbReference type="EMBL" id="AUZY01000913">
    <property type="protein sequence ID" value="EQD77000.1"/>
    <property type="molecule type" value="Genomic_DNA"/>
</dbReference>